<dbReference type="Gene3D" id="3.40.50.300">
    <property type="entry name" value="P-loop containing nucleotide triphosphate hydrolases"/>
    <property type="match status" value="1"/>
</dbReference>
<dbReference type="SMART" id="SM00490">
    <property type="entry name" value="HELICc"/>
    <property type="match status" value="1"/>
</dbReference>
<keyword evidence="3" id="KW-0347">Helicase</keyword>
<dbReference type="KEGG" id="mema:MMAB1_2555"/>
<dbReference type="PROSITE" id="PS51192">
    <property type="entry name" value="HELICASE_ATP_BIND_1"/>
    <property type="match status" value="1"/>
</dbReference>
<feature type="domain" description="Helicase ATP-binding" evidence="5">
    <location>
        <begin position="115"/>
        <end position="289"/>
    </location>
</feature>
<dbReference type="RefSeq" id="WP_062264948.1">
    <property type="nucleotide sequence ID" value="NZ_LT158599.1"/>
</dbReference>
<reference evidence="7 8" key="1">
    <citation type="submission" date="2016-01" db="EMBL/GenBank/DDBJ databases">
        <authorList>
            <person name="Manzoor S."/>
        </authorList>
    </citation>
    <scope>NUCLEOTIDE SEQUENCE [LARGE SCALE GENOMIC DNA]</scope>
    <source>
        <strain evidence="7">Methanoculleus sp MAB1</strain>
    </source>
</reference>
<evidence type="ECO:0000313" key="8">
    <source>
        <dbReference type="Proteomes" id="UP000069850"/>
    </source>
</evidence>
<dbReference type="AlphaFoldDB" id="A0A0X3BNZ1"/>
<dbReference type="PANTHER" id="PTHR45766">
    <property type="entry name" value="DNA ANNEALING HELICASE AND ENDONUCLEASE ZRANB3 FAMILY MEMBER"/>
    <property type="match status" value="1"/>
</dbReference>
<dbReference type="EC" id="3.6.1.-" evidence="7"/>
<evidence type="ECO:0000259" key="6">
    <source>
        <dbReference type="PROSITE" id="PS51194"/>
    </source>
</evidence>
<evidence type="ECO:0000256" key="4">
    <source>
        <dbReference type="ARBA" id="ARBA00022840"/>
    </source>
</evidence>
<dbReference type="CDD" id="cd18793">
    <property type="entry name" value="SF2_C_SNF"/>
    <property type="match status" value="1"/>
</dbReference>
<evidence type="ECO:0000256" key="1">
    <source>
        <dbReference type="ARBA" id="ARBA00022741"/>
    </source>
</evidence>
<gene>
    <name evidence="7" type="primary">recQ</name>
    <name evidence="7" type="ORF">MMAB1_2555</name>
</gene>
<dbReference type="CDD" id="cd18011">
    <property type="entry name" value="DEXDc_RapA"/>
    <property type="match status" value="1"/>
</dbReference>
<keyword evidence="1" id="KW-0547">Nucleotide-binding</keyword>
<accession>A0A0X3BNZ1</accession>
<keyword evidence="4" id="KW-0067">ATP-binding</keyword>
<dbReference type="Pfam" id="PF00271">
    <property type="entry name" value="Helicase_C"/>
    <property type="match status" value="1"/>
</dbReference>
<dbReference type="Gene3D" id="3.40.50.10810">
    <property type="entry name" value="Tandem AAA-ATPase domain"/>
    <property type="match status" value="1"/>
</dbReference>
<dbReference type="SMART" id="SM00487">
    <property type="entry name" value="DEXDc"/>
    <property type="match status" value="1"/>
</dbReference>
<dbReference type="InterPro" id="IPR000330">
    <property type="entry name" value="SNF2_N"/>
</dbReference>
<proteinExistence type="predicted"/>
<evidence type="ECO:0000256" key="2">
    <source>
        <dbReference type="ARBA" id="ARBA00022801"/>
    </source>
</evidence>
<keyword evidence="2 7" id="KW-0378">Hydrolase</keyword>
<dbReference type="InterPro" id="IPR027417">
    <property type="entry name" value="P-loop_NTPase"/>
</dbReference>
<dbReference type="GO" id="GO:0004386">
    <property type="term" value="F:helicase activity"/>
    <property type="evidence" value="ECO:0007669"/>
    <property type="project" value="UniProtKB-KW"/>
</dbReference>
<dbReference type="EMBL" id="LT158599">
    <property type="protein sequence ID" value="CVK33768.1"/>
    <property type="molecule type" value="Genomic_DNA"/>
</dbReference>
<dbReference type="PROSITE" id="PS51194">
    <property type="entry name" value="HELICASE_CTER"/>
    <property type="match status" value="1"/>
</dbReference>
<feature type="domain" description="Helicase C-terminal" evidence="6">
    <location>
        <begin position="516"/>
        <end position="663"/>
    </location>
</feature>
<dbReference type="InterPro" id="IPR057342">
    <property type="entry name" value="DEXDc_RapA"/>
</dbReference>
<dbReference type="InterPro" id="IPR001650">
    <property type="entry name" value="Helicase_C-like"/>
</dbReference>
<dbReference type="InterPro" id="IPR038718">
    <property type="entry name" value="SNF2-like_sf"/>
</dbReference>
<evidence type="ECO:0000256" key="3">
    <source>
        <dbReference type="ARBA" id="ARBA00022806"/>
    </source>
</evidence>
<sequence length="1191" mass="134991">MNLEDLRPSTAVRGILRETLVTVVSTQWYGSDALELTYKDPSGRVGNVLVYRHDEPRLDIVEQGRPWSFDGDGALFRLVSEAYRIRLAHLFDPVLAVHTSLVEPLPHQITAVYEAMLPRQPLRFLLADDPGAGKTIMTGLLIRELVARGDLQRCLIVCPGNLVEQWQDELYRRFSLPFEILTNEKLETARSSNWFAENNLAIARLDKLARDEATQAKLTAPDCRWDLVVVDEAHKMSATFFGGEVKYTKRYRLGELLSGLTRHFLLLTATPHNGKEEDFQLFLALLDGDRFEGRFRDGVHVVDVSDLMRRMVKERLVSFDGTRLFPERCAYTVPYRLSDAEARLYKEVTEYVREEFNRADALKDEKRAGTVGFALTILQRRLASSPEAVCQSLRRRRERLESRLREVELLQRGVMAAAAPVQPPVLEAEEIEDLEDAPESEVASAEEEILDQATAARTIEELQAEIATLQRLEGLARDVRRSGEDRKWRELANLLAEIFTPAAVANSVGENTPPYGADAIPKPVPSPRQKLVIFTEHKDTLRYLVERISTLLGRERAVVTIHGSLGREERRKAQEAFLHDPEVQILVATDAAGEGINLQRAHLMVNYDLPWNPNRIEQRFGRIHRIGQTEVCHLWNLVAEETREGDVYRTLLEKLEQARKALGGRVFDVLGKLQFEGRPLRDLLIEAIRYGDDPEVRARLMQRVEGALDTERLRNLMRQNALCEAVIDEGRLFAIKADMEKAEARKLQPYFIRAFFTRAFGEFGGDLRPREPGRWEITHVPAAIRERDRRYRQPVLNRYERVCFEKEYVRLLDRVGAPMAALIHPGHPLMQAVTDLVLEAHRPKLRQGAVLVDPNDPGTTPRVLFIIDHSVRDGNDENRTVSRRMQFVAIDADGRAENAGWAPHLDLAPIGEEERGLVADLLASPWVNNDLERLALAHATERIVPEHFADVKERRERMADRTMAAVQARLVKEINYWQDRYLKLQDDQRAGKEVRMNLENVRRTVDDLTVRLQRRRRELAAMRHVISATPVIAGGALVIPAGLLAARQGEETGVDAAARKHVEAVAMRAVMEAERALGHEVIDVSAEKCGWDVTALMPGKDGEAPTTRHIEVKGRAKGQTTVTVSRNEILYGLNQAEKFVLAIVLVDGEEYEGPFYIREPFDNEPGWAVTSVNLDLAALLERAERPGVGRL</sequence>
<dbReference type="GO" id="GO:0005524">
    <property type="term" value="F:ATP binding"/>
    <property type="evidence" value="ECO:0007669"/>
    <property type="project" value="UniProtKB-KW"/>
</dbReference>
<dbReference type="InterPro" id="IPR049730">
    <property type="entry name" value="SNF2/RAD54-like_C"/>
</dbReference>
<dbReference type="Pfam" id="PF00176">
    <property type="entry name" value="SNF2-rel_dom"/>
    <property type="match status" value="1"/>
</dbReference>
<dbReference type="GeneID" id="27138180"/>
<dbReference type="GO" id="GO:0140097">
    <property type="term" value="F:catalytic activity, acting on DNA"/>
    <property type="evidence" value="ECO:0007669"/>
    <property type="project" value="UniProtKB-ARBA"/>
</dbReference>
<evidence type="ECO:0000259" key="5">
    <source>
        <dbReference type="PROSITE" id="PS51192"/>
    </source>
</evidence>
<dbReference type="InterPro" id="IPR014001">
    <property type="entry name" value="Helicase_ATP-bd"/>
</dbReference>
<dbReference type="InterPro" id="IPR024975">
    <property type="entry name" value="NOV_C"/>
</dbReference>
<evidence type="ECO:0000313" key="7">
    <source>
        <dbReference type="EMBL" id="CVK33768.1"/>
    </source>
</evidence>
<dbReference type="Proteomes" id="UP000069850">
    <property type="component" value="Chromosome 1"/>
</dbReference>
<name>A0A0X3BNZ1_9EURY</name>
<dbReference type="GO" id="GO:0016787">
    <property type="term" value="F:hydrolase activity"/>
    <property type="evidence" value="ECO:0007669"/>
    <property type="project" value="UniProtKB-KW"/>
</dbReference>
<organism evidence="7 8">
    <name type="scientific">Methanoculleus bourgensis</name>
    <dbReference type="NCBI Taxonomy" id="83986"/>
    <lineage>
        <taxon>Archaea</taxon>
        <taxon>Methanobacteriati</taxon>
        <taxon>Methanobacteriota</taxon>
        <taxon>Stenosarchaea group</taxon>
        <taxon>Methanomicrobia</taxon>
        <taxon>Methanomicrobiales</taxon>
        <taxon>Methanomicrobiaceae</taxon>
        <taxon>Methanoculleus</taxon>
    </lineage>
</organism>
<dbReference type="Pfam" id="PF13020">
    <property type="entry name" value="NOV_C"/>
    <property type="match status" value="1"/>
</dbReference>
<protein>
    <submittedName>
        <fullName evidence="7">RNA polymerase-associated protein rapA</fullName>
        <ecNumber evidence="7">3.6.1.-</ecNumber>
    </submittedName>
</protein>
<dbReference type="PANTHER" id="PTHR45766:SF6">
    <property type="entry name" value="SWI_SNF-RELATED MATRIX-ASSOCIATED ACTIN-DEPENDENT REGULATOR OF CHROMATIN SUBFAMILY A-LIKE PROTEIN 1"/>
    <property type="match status" value="1"/>
</dbReference>
<dbReference type="SUPFAM" id="SSF52540">
    <property type="entry name" value="P-loop containing nucleoside triphosphate hydrolases"/>
    <property type="match status" value="2"/>
</dbReference>